<keyword evidence="3 6" id="KW-0812">Transmembrane</keyword>
<organism evidence="7 8">
    <name type="scientific">Deinococcus radiopugnans ATCC 19172</name>
    <dbReference type="NCBI Taxonomy" id="585398"/>
    <lineage>
        <taxon>Bacteria</taxon>
        <taxon>Thermotogati</taxon>
        <taxon>Deinococcota</taxon>
        <taxon>Deinococci</taxon>
        <taxon>Deinococcales</taxon>
        <taxon>Deinococcaceae</taxon>
        <taxon>Deinococcus</taxon>
    </lineage>
</organism>
<evidence type="ECO:0000313" key="8">
    <source>
        <dbReference type="Proteomes" id="UP000313988"/>
    </source>
</evidence>
<dbReference type="InterPro" id="IPR005495">
    <property type="entry name" value="LptG/LptF_permease"/>
</dbReference>
<dbReference type="EMBL" id="VDMO01000007">
    <property type="protein sequence ID" value="TNM71414.1"/>
    <property type="molecule type" value="Genomic_DNA"/>
</dbReference>
<comment type="subcellular location">
    <subcellularLocation>
        <location evidence="1">Cell membrane</location>
        <topology evidence="1">Multi-pass membrane protein</topology>
    </subcellularLocation>
</comment>
<dbReference type="Proteomes" id="UP000313988">
    <property type="component" value="Unassembled WGS sequence"/>
</dbReference>
<protein>
    <submittedName>
        <fullName evidence="7">LptF/LptG family permease</fullName>
    </submittedName>
</protein>
<accession>A0A5C4Y6H1</accession>
<keyword evidence="2" id="KW-1003">Cell membrane</keyword>
<dbReference type="GO" id="GO:0015920">
    <property type="term" value="P:lipopolysaccharide transport"/>
    <property type="evidence" value="ECO:0007669"/>
    <property type="project" value="TreeGrafter"/>
</dbReference>
<gene>
    <name evidence="7" type="ORF">FHR04_07615</name>
</gene>
<evidence type="ECO:0000256" key="4">
    <source>
        <dbReference type="ARBA" id="ARBA00022989"/>
    </source>
</evidence>
<feature type="transmembrane region" description="Helical" evidence="6">
    <location>
        <begin position="47"/>
        <end position="75"/>
    </location>
</feature>
<sequence length="114" mass="12258">MLTRTVLGEIARWYLGGVALFLTLLMTDALSSTVGKLLVYHPPVTQALAAFLSILPQSLNKTLVLAVLFSILLAFSRMQRDNELKAVLASGIRPLPILLFLSSPVAAAFCSAQS</sequence>
<evidence type="ECO:0000256" key="2">
    <source>
        <dbReference type="ARBA" id="ARBA00022475"/>
    </source>
</evidence>
<dbReference type="PANTHER" id="PTHR33529:SF6">
    <property type="entry name" value="YJGP_YJGQ FAMILY PERMEASE"/>
    <property type="match status" value="1"/>
</dbReference>
<reference evidence="7 8" key="1">
    <citation type="submission" date="2019-06" db="EMBL/GenBank/DDBJ databases">
        <title>Genome sequence of Deinococcus radiopugnans ATCC 19172.</title>
        <authorList>
            <person name="Maclea K.S."/>
            <person name="Maynard C.R."/>
        </authorList>
    </citation>
    <scope>NUCLEOTIDE SEQUENCE [LARGE SCALE GENOMIC DNA]</scope>
    <source>
        <strain evidence="7 8">ATCC 19172</strain>
    </source>
</reference>
<evidence type="ECO:0000256" key="3">
    <source>
        <dbReference type="ARBA" id="ARBA00022692"/>
    </source>
</evidence>
<keyword evidence="4 6" id="KW-1133">Transmembrane helix</keyword>
<dbReference type="PANTHER" id="PTHR33529">
    <property type="entry name" value="SLR0882 PROTEIN-RELATED"/>
    <property type="match status" value="1"/>
</dbReference>
<proteinExistence type="predicted"/>
<evidence type="ECO:0000256" key="5">
    <source>
        <dbReference type="ARBA" id="ARBA00023136"/>
    </source>
</evidence>
<dbReference type="OrthoDB" id="58676at2"/>
<dbReference type="AlphaFoldDB" id="A0A5C4Y6H1"/>
<dbReference type="RefSeq" id="WP_139402175.1">
    <property type="nucleotide sequence ID" value="NZ_JACHEW010000018.1"/>
</dbReference>
<dbReference type="GO" id="GO:0043190">
    <property type="term" value="C:ATP-binding cassette (ABC) transporter complex"/>
    <property type="evidence" value="ECO:0007669"/>
    <property type="project" value="TreeGrafter"/>
</dbReference>
<evidence type="ECO:0000256" key="6">
    <source>
        <dbReference type="SAM" id="Phobius"/>
    </source>
</evidence>
<evidence type="ECO:0000313" key="7">
    <source>
        <dbReference type="EMBL" id="TNM71414.1"/>
    </source>
</evidence>
<name>A0A5C4Y6H1_9DEIO</name>
<comment type="caution">
    <text evidence="7">The sequence shown here is derived from an EMBL/GenBank/DDBJ whole genome shotgun (WGS) entry which is preliminary data.</text>
</comment>
<dbReference type="Pfam" id="PF03739">
    <property type="entry name" value="LptF_LptG"/>
    <property type="match status" value="1"/>
</dbReference>
<keyword evidence="5 6" id="KW-0472">Membrane</keyword>
<evidence type="ECO:0000256" key="1">
    <source>
        <dbReference type="ARBA" id="ARBA00004651"/>
    </source>
</evidence>